<feature type="non-terminal residue" evidence="1">
    <location>
        <position position="1"/>
    </location>
</feature>
<dbReference type="EMBL" id="UINC01057674">
    <property type="protein sequence ID" value="SVB79091.1"/>
    <property type="molecule type" value="Genomic_DNA"/>
</dbReference>
<sequence>QILMDKGRLLEIMDVEQQREYGKYPHENKKKKQLNLRKKRMVSEAAESTWELVQDSSNPDDLRYFLEQFPDSPYAIPAKLKLKQLERDNE</sequence>
<protein>
    <submittedName>
        <fullName evidence="1">Uncharacterized protein</fullName>
    </submittedName>
</protein>
<accession>A0A382GY14</accession>
<evidence type="ECO:0000313" key="1">
    <source>
        <dbReference type="EMBL" id="SVB79091.1"/>
    </source>
</evidence>
<reference evidence="1" key="1">
    <citation type="submission" date="2018-05" db="EMBL/GenBank/DDBJ databases">
        <authorList>
            <person name="Lanie J.A."/>
            <person name="Ng W.-L."/>
            <person name="Kazmierczak K.M."/>
            <person name="Andrzejewski T.M."/>
            <person name="Davidsen T.M."/>
            <person name="Wayne K.J."/>
            <person name="Tettelin H."/>
            <person name="Glass J.I."/>
            <person name="Rusch D."/>
            <person name="Podicherti R."/>
            <person name="Tsui H.-C.T."/>
            <person name="Winkler M.E."/>
        </authorList>
    </citation>
    <scope>NUCLEOTIDE SEQUENCE</scope>
</reference>
<proteinExistence type="predicted"/>
<dbReference type="AlphaFoldDB" id="A0A382GY14"/>
<gene>
    <name evidence="1" type="ORF">METZ01_LOCUS231945</name>
</gene>
<organism evidence="1">
    <name type="scientific">marine metagenome</name>
    <dbReference type="NCBI Taxonomy" id="408172"/>
    <lineage>
        <taxon>unclassified sequences</taxon>
        <taxon>metagenomes</taxon>
        <taxon>ecological metagenomes</taxon>
    </lineage>
</organism>
<name>A0A382GY14_9ZZZZ</name>